<keyword evidence="7" id="KW-1185">Reference proteome</keyword>
<dbReference type="KEGG" id="nur:ATY38_02855"/>
<evidence type="ECO:0000313" key="6">
    <source>
        <dbReference type="Proteomes" id="UP000181998"/>
    </source>
</evidence>
<accession>A0A0S3AGL1</accession>
<dbReference type="OrthoDB" id="8548060at2"/>
<dbReference type="EMBL" id="FNLN01000028">
    <property type="protein sequence ID" value="SDU14676.1"/>
    <property type="molecule type" value="Genomic_DNA"/>
</dbReference>
<sequence>MKIKILLIVSSMMVLLFTASIIHAQNKNSPADNQNAIDRMTKELGLNEAQRSKVEAILNTEQKKVEAVFNEERKKLQLIQEETRSSLQAVLTPEQMEKLENKMRQAGNKNNTQKK</sequence>
<reference evidence="3 6" key="1">
    <citation type="submission" date="2016-10" db="EMBL/GenBank/DDBJ databases">
        <authorList>
            <person name="de Groot N.N."/>
        </authorList>
    </citation>
    <scope>NUCLEOTIDE SEQUENCE [LARGE SCALE GENOMIC DNA]</scope>
    <source>
        <strain evidence="3">Nm10</strain>
        <strain evidence="4 6">Nm9</strain>
    </source>
</reference>
<evidence type="ECO:0000313" key="7">
    <source>
        <dbReference type="Proteomes" id="UP000182882"/>
    </source>
</evidence>
<dbReference type="Proteomes" id="UP000219335">
    <property type="component" value="Unassembled WGS sequence"/>
</dbReference>
<reference evidence="7" key="2">
    <citation type="submission" date="2016-10" db="EMBL/GenBank/DDBJ databases">
        <authorList>
            <person name="Varghese N."/>
            <person name="Submissions S."/>
        </authorList>
    </citation>
    <scope>NUCLEOTIDE SEQUENCE [LARGE SCALE GENOMIC DNA]</scope>
    <source>
        <strain evidence="7">Nm10</strain>
    </source>
</reference>
<feature type="chain" id="PRO_5015044462" description="LTXXQ motif family protein" evidence="2">
    <location>
        <begin position="25"/>
        <end position="115"/>
    </location>
</feature>
<protein>
    <recommendedName>
        <fullName evidence="9">LTXXQ motif family protein</fullName>
    </recommendedName>
</protein>
<name>A0A0S3AGL1_9PROT</name>
<evidence type="ECO:0000313" key="4">
    <source>
        <dbReference type="EMBL" id="SEQ02190.1"/>
    </source>
</evidence>
<evidence type="ECO:0000313" key="3">
    <source>
        <dbReference type="EMBL" id="SDU14676.1"/>
    </source>
</evidence>
<dbReference type="Proteomes" id="UP000182882">
    <property type="component" value="Unassembled WGS sequence"/>
</dbReference>
<feature type="signal peptide" evidence="2">
    <location>
        <begin position="1"/>
        <end position="24"/>
    </location>
</feature>
<proteinExistence type="predicted"/>
<dbReference type="EMBL" id="FOFX01000015">
    <property type="protein sequence ID" value="SEQ02190.1"/>
    <property type="molecule type" value="Genomic_DNA"/>
</dbReference>
<evidence type="ECO:0000313" key="8">
    <source>
        <dbReference type="Proteomes" id="UP000219335"/>
    </source>
</evidence>
<organism evidence="3 7">
    <name type="scientific">Nitrosomonas ureae</name>
    <dbReference type="NCBI Taxonomy" id="44577"/>
    <lineage>
        <taxon>Bacteria</taxon>
        <taxon>Pseudomonadati</taxon>
        <taxon>Pseudomonadota</taxon>
        <taxon>Betaproteobacteria</taxon>
        <taxon>Nitrosomonadales</taxon>
        <taxon>Nitrosomonadaceae</taxon>
        <taxon>Nitrosomonas</taxon>
    </lineage>
</organism>
<dbReference type="RefSeq" id="WP_062557958.1">
    <property type="nucleotide sequence ID" value="NZ_CP013341.1"/>
</dbReference>
<evidence type="ECO:0000313" key="5">
    <source>
        <dbReference type="EMBL" id="SOD17242.1"/>
    </source>
</evidence>
<dbReference type="AlphaFoldDB" id="A0A0S3AGL1"/>
<dbReference type="Proteomes" id="UP000181998">
    <property type="component" value="Unassembled WGS sequence"/>
</dbReference>
<keyword evidence="2" id="KW-0732">Signal</keyword>
<evidence type="ECO:0000256" key="2">
    <source>
        <dbReference type="SAM" id="SignalP"/>
    </source>
</evidence>
<reference evidence="5 8" key="3">
    <citation type="submission" date="2017-09" db="EMBL/GenBank/DDBJ databases">
        <authorList>
            <person name="Ehlers B."/>
            <person name="Leendertz F.H."/>
        </authorList>
    </citation>
    <scope>NUCLEOTIDE SEQUENCE [LARGE SCALE GENOMIC DNA]</scope>
    <source>
        <strain evidence="5 8">Nm42</strain>
    </source>
</reference>
<dbReference type="EMBL" id="OCMU01000001">
    <property type="protein sequence ID" value="SOD17242.1"/>
    <property type="molecule type" value="Genomic_DNA"/>
</dbReference>
<evidence type="ECO:0008006" key="9">
    <source>
        <dbReference type="Google" id="ProtNLM"/>
    </source>
</evidence>
<feature type="region of interest" description="Disordered" evidence="1">
    <location>
        <begin position="93"/>
        <end position="115"/>
    </location>
</feature>
<evidence type="ECO:0000256" key="1">
    <source>
        <dbReference type="SAM" id="MobiDB-lite"/>
    </source>
</evidence>
<gene>
    <name evidence="3" type="ORF">SAMN05216406_1284</name>
    <name evidence="4" type="ORF">SAMN05421510_101566</name>
    <name evidence="5" type="ORF">SAMN06297164_1081</name>
</gene>